<keyword evidence="3 5" id="KW-0853">WD repeat</keyword>
<dbReference type="PROSITE" id="PS00678">
    <property type="entry name" value="WD_REPEATS_1"/>
    <property type="match status" value="2"/>
</dbReference>
<feature type="compositionally biased region" description="Polar residues" evidence="6">
    <location>
        <begin position="58"/>
        <end position="68"/>
    </location>
</feature>
<dbReference type="SMART" id="SM00320">
    <property type="entry name" value="WD40"/>
    <property type="match status" value="8"/>
</dbReference>
<dbReference type="SUPFAM" id="SSF50978">
    <property type="entry name" value="WD40 repeat-like"/>
    <property type="match status" value="1"/>
</dbReference>
<name>A0A9D5A5C9_PEA</name>
<feature type="repeat" description="WD" evidence="5">
    <location>
        <begin position="249"/>
        <end position="290"/>
    </location>
</feature>
<feature type="repeat" description="WD" evidence="5">
    <location>
        <begin position="417"/>
        <end position="454"/>
    </location>
</feature>
<dbReference type="PANTHER" id="PTHR19857">
    <property type="entry name" value="MITOCHONDRIAL DIVISION PROTEIN 1-RELATED"/>
    <property type="match status" value="1"/>
</dbReference>
<evidence type="ECO:0008006" key="9">
    <source>
        <dbReference type="Google" id="ProtNLM"/>
    </source>
</evidence>
<dbReference type="InterPro" id="IPR020472">
    <property type="entry name" value="WD40_PAC1"/>
</dbReference>
<keyword evidence="2" id="KW-0963">Cytoplasm</keyword>
<dbReference type="InterPro" id="IPR001680">
    <property type="entry name" value="WD40_rpt"/>
</dbReference>
<feature type="region of interest" description="Disordered" evidence="6">
    <location>
        <begin position="1"/>
        <end position="75"/>
    </location>
</feature>
<evidence type="ECO:0000256" key="4">
    <source>
        <dbReference type="ARBA" id="ARBA00022737"/>
    </source>
</evidence>
<sequence length="454" mass="49306">MSKFILFTSPSSSSPLQASSRVISHHHHHPHPWLTSLQASRHRHHPHRHPSPPLSVENFANSNTMSDSQLHDDEEDNNDVFIDQSDIIHEVALDDEVLPEACDPNSDSDSEIEEVDDSDHIFTGHTGELYAAACSPTDMALVATGGGDDKGFLWQINNGDWASELNGHTDSVSSLGFSHDGKFLATGSFDGTVKIWDVAGNLKGTLDGPEGGVQWLRWHPRGNVLIAGFDDSSTVWMWNTDNFAFLMSFNGHASGVTCGDFTPDGRTICTGSDDATLRIWNPKTGESIHVVRGHPYHTEGLTCLAINSTSTIALTGSQDGSVHFVNITTGRVVSSVPSHSSSIECVGFAPSGTWALIGGMDKMTIWDIEYSLARSTCEHEYGVTCLTWLGASYVATGSMDGAVRLWDSRSGECVKVFRGHSEGIQTLSLSANREYLVSASLDHTARVFEVKDFC</sequence>
<dbReference type="InterPro" id="IPR051179">
    <property type="entry name" value="WD_repeat_multifunction"/>
</dbReference>
<feature type="repeat" description="WD" evidence="5">
    <location>
        <begin position="165"/>
        <end position="198"/>
    </location>
</feature>
<evidence type="ECO:0000256" key="6">
    <source>
        <dbReference type="SAM" id="MobiDB-lite"/>
    </source>
</evidence>
<evidence type="ECO:0000256" key="3">
    <source>
        <dbReference type="ARBA" id="ARBA00022574"/>
    </source>
</evidence>
<feature type="compositionally biased region" description="Low complexity" evidence="6">
    <location>
        <begin position="9"/>
        <end position="20"/>
    </location>
</feature>
<dbReference type="InterPro" id="IPR036322">
    <property type="entry name" value="WD40_repeat_dom_sf"/>
</dbReference>
<organism evidence="7 8">
    <name type="scientific">Pisum sativum</name>
    <name type="common">Garden pea</name>
    <name type="synonym">Lathyrus oleraceus</name>
    <dbReference type="NCBI Taxonomy" id="3888"/>
    <lineage>
        <taxon>Eukaryota</taxon>
        <taxon>Viridiplantae</taxon>
        <taxon>Streptophyta</taxon>
        <taxon>Embryophyta</taxon>
        <taxon>Tracheophyta</taxon>
        <taxon>Spermatophyta</taxon>
        <taxon>Magnoliopsida</taxon>
        <taxon>eudicotyledons</taxon>
        <taxon>Gunneridae</taxon>
        <taxon>Pentapetalae</taxon>
        <taxon>rosids</taxon>
        <taxon>fabids</taxon>
        <taxon>Fabales</taxon>
        <taxon>Fabaceae</taxon>
        <taxon>Papilionoideae</taxon>
        <taxon>50 kb inversion clade</taxon>
        <taxon>NPAAA clade</taxon>
        <taxon>Hologalegina</taxon>
        <taxon>IRL clade</taxon>
        <taxon>Fabeae</taxon>
        <taxon>Lathyrus</taxon>
    </lineage>
</organism>
<dbReference type="AlphaFoldDB" id="A0A9D5A5C9"/>
<protein>
    <recommendedName>
        <fullName evidence="9">Angio-associated migratory cell protein</fullName>
    </recommendedName>
</protein>
<dbReference type="Pfam" id="PF00400">
    <property type="entry name" value="WD40"/>
    <property type="match status" value="7"/>
</dbReference>
<comment type="subcellular location">
    <subcellularLocation>
        <location evidence="1">Cytoplasm</location>
    </subcellularLocation>
</comment>
<evidence type="ECO:0000313" key="7">
    <source>
        <dbReference type="EMBL" id="KAI5393470.1"/>
    </source>
</evidence>
<dbReference type="PANTHER" id="PTHR19857:SF8">
    <property type="entry name" value="ANGIO-ASSOCIATED MIGRATORY CELL PROTEIN"/>
    <property type="match status" value="1"/>
</dbReference>
<keyword evidence="4" id="KW-0677">Repeat</keyword>
<keyword evidence="8" id="KW-1185">Reference proteome</keyword>
<feature type="compositionally biased region" description="Basic residues" evidence="6">
    <location>
        <begin position="40"/>
        <end position="50"/>
    </location>
</feature>
<evidence type="ECO:0000313" key="8">
    <source>
        <dbReference type="Proteomes" id="UP001058974"/>
    </source>
</evidence>
<feature type="repeat" description="WD" evidence="5">
    <location>
        <begin position="376"/>
        <end position="416"/>
    </location>
</feature>
<dbReference type="FunFam" id="2.130.10.10:FF:000074">
    <property type="entry name" value="Angio-associated migratory cell protein-like protein"/>
    <property type="match status" value="1"/>
</dbReference>
<dbReference type="PROSITE" id="PS50294">
    <property type="entry name" value="WD_REPEATS_REGION"/>
    <property type="match status" value="4"/>
</dbReference>
<dbReference type="Proteomes" id="UP001058974">
    <property type="component" value="Chromosome 6"/>
</dbReference>
<comment type="caution">
    <text evidence="7">The sequence shown here is derived from an EMBL/GenBank/DDBJ whole genome shotgun (WGS) entry which is preliminary data.</text>
</comment>
<dbReference type="PROSITE" id="PS50082">
    <property type="entry name" value="WD_REPEATS_2"/>
    <property type="match status" value="4"/>
</dbReference>
<dbReference type="EMBL" id="JAMSHJ010000006">
    <property type="protein sequence ID" value="KAI5393470.1"/>
    <property type="molecule type" value="Genomic_DNA"/>
</dbReference>
<dbReference type="Gramene" id="Psat06G0056000-T1">
    <property type="protein sequence ID" value="KAI5393470.1"/>
    <property type="gene ID" value="KIW84_060560"/>
</dbReference>
<dbReference type="CDD" id="cd00200">
    <property type="entry name" value="WD40"/>
    <property type="match status" value="1"/>
</dbReference>
<evidence type="ECO:0000256" key="5">
    <source>
        <dbReference type="PROSITE-ProRule" id="PRU00221"/>
    </source>
</evidence>
<evidence type="ECO:0000256" key="1">
    <source>
        <dbReference type="ARBA" id="ARBA00004496"/>
    </source>
</evidence>
<dbReference type="GO" id="GO:0005737">
    <property type="term" value="C:cytoplasm"/>
    <property type="evidence" value="ECO:0007669"/>
    <property type="project" value="UniProtKB-SubCell"/>
</dbReference>
<dbReference type="PRINTS" id="PR00320">
    <property type="entry name" value="GPROTEINBRPT"/>
</dbReference>
<dbReference type="OrthoDB" id="10261640at2759"/>
<reference evidence="7 8" key="1">
    <citation type="journal article" date="2022" name="Nat. Genet.">
        <title>Improved pea reference genome and pan-genome highlight genomic features and evolutionary characteristics.</title>
        <authorList>
            <person name="Yang T."/>
            <person name="Liu R."/>
            <person name="Luo Y."/>
            <person name="Hu S."/>
            <person name="Wang D."/>
            <person name="Wang C."/>
            <person name="Pandey M.K."/>
            <person name="Ge S."/>
            <person name="Xu Q."/>
            <person name="Li N."/>
            <person name="Li G."/>
            <person name="Huang Y."/>
            <person name="Saxena R.K."/>
            <person name="Ji Y."/>
            <person name="Li M."/>
            <person name="Yan X."/>
            <person name="He Y."/>
            <person name="Liu Y."/>
            <person name="Wang X."/>
            <person name="Xiang C."/>
            <person name="Varshney R.K."/>
            <person name="Ding H."/>
            <person name="Gao S."/>
            <person name="Zong X."/>
        </authorList>
    </citation>
    <scope>NUCLEOTIDE SEQUENCE [LARGE SCALE GENOMIC DNA]</scope>
    <source>
        <strain evidence="7 8">cv. Zhongwan 6</strain>
    </source>
</reference>
<gene>
    <name evidence="7" type="ORF">KIW84_060560</name>
</gene>
<dbReference type="Gene3D" id="2.130.10.10">
    <property type="entry name" value="YVTN repeat-like/Quinoprotein amine dehydrogenase"/>
    <property type="match status" value="1"/>
</dbReference>
<proteinExistence type="predicted"/>
<accession>A0A9D5A5C9</accession>
<evidence type="ECO:0000256" key="2">
    <source>
        <dbReference type="ARBA" id="ARBA00022490"/>
    </source>
</evidence>
<dbReference type="InterPro" id="IPR015943">
    <property type="entry name" value="WD40/YVTN_repeat-like_dom_sf"/>
</dbReference>
<dbReference type="InterPro" id="IPR019775">
    <property type="entry name" value="WD40_repeat_CS"/>
</dbReference>